<comment type="catalytic activity">
    <reaction evidence="14 17">
        <text>L-leucine + 2-oxoglutarate = 4-methyl-2-oxopentanoate + L-glutamate</text>
        <dbReference type="Rhea" id="RHEA:18321"/>
        <dbReference type="ChEBI" id="CHEBI:16810"/>
        <dbReference type="ChEBI" id="CHEBI:17865"/>
        <dbReference type="ChEBI" id="CHEBI:29985"/>
        <dbReference type="ChEBI" id="CHEBI:57427"/>
        <dbReference type="EC" id="2.6.1.42"/>
    </reaction>
</comment>
<evidence type="ECO:0000256" key="16">
    <source>
        <dbReference type="RuleBase" id="RU004516"/>
    </source>
</evidence>
<name>A0ABU7LSC9_9PROT</name>
<evidence type="ECO:0000256" key="4">
    <source>
        <dbReference type="ARBA" id="ARBA00004931"/>
    </source>
</evidence>
<dbReference type="InterPro" id="IPR043131">
    <property type="entry name" value="BCAT-like_N"/>
</dbReference>
<dbReference type="PROSITE" id="PS00770">
    <property type="entry name" value="AA_TRANSFER_CLASS_4"/>
    <property type="match status" value="1"/>
</dbReference>
<comment type="caution">
    <text evidence="18">The sequence shown here is derived from an EMBL/GenBank/DDBJ whole genome shotgun (WGS) entry which is preliminary data.</text>
</comment>
<evidence type="ECO:0000256" key="9">
    <source>
        <dbReference type="ARBA" id="ARBA00022679"/>
    </source>
</evidence>
<dbReference type="InterPro" id="IPR043132">
    <property type="entry name" value="BCAT-like_C"/>
</dbReference>
<dbReference type="Proteomes" id="UP001354971">
    <property type="component" value="Unassembled WGS sequence"/>
</dbReference>
<evidence type="ECO:0000256" key="7">
    <source>
        <dbReference type="ARBA" id="ARBA00022576"/>
    </source>
</evidence>
<evidence type="ECO:0000256" key="15">
    <source>
        <dbReference type="RuleBase" id="RU004106"/>
    </source>
</evidence>
<evidence type="ECO:0000256" key="11">
    <source>
        <dbReference type="ARBA" id="ARBA00023304"/>
    </source>
</evidence>
<evidence type="ECO:0000256" key="5">
    <source>
        <dbReference type="ARBA" id="ARBA00005072"/>
    </source>
</evidence>
<evidence type="ECO:0000256" key="10">
    <source>
        <dbReference type="ARBA" id="ARBA00022898"/>
    </source>
</evidence>
<dbReference type="InterPro" id="IPR005785">
    <property type="entry name" value="B_amino_transI"/>
</dbReference>
<evidence type="ECO:0000313" key="18">
    <source>
        <dbReference type="EMBL" id="MEE2526244.1"/>
    </source>
</evidence>
<protein>
    <recommendedName>
        <fullName evidence="17">Branched-chain-amino-acid aminotransferase</fullName>
        <shortName evidence="17">BCAT</shortName>
        <ecNumber evidence="17">2.6.1.42</ecNumber>
    </recommendedName>
</protein>
<dbReference type="PANTHER" id="PTHR42743">
    <property type="entry name" value="AMINO-ACID AMINOTRANSFERASE"/>
    <property type="match status" value="1"/>
</dbReference>
<comment type="cofactor">
    <cofactor evidence="1 16">
        <name>pyridoxal 5'-phosphate</name>
        <dbReference type="ChEBI" id="CHEBI:597326"/>
    </cofactor>
</comment>
<dbReference type="EC" id="2.6.1.42" evidence="17"/>
<keyword evidence="11 17" id="KW-0100">Branched-chain amino acid biosynthesis</keyword>
<evidence type="ECO:0000256" key="2">
    <source>
        <dbReference type="ARBA" id="ARBA00003109"/>
    </source>
</evidence>
<keyword evidence="10 16" id="KW-0663">Pyridoxal phosphate</keyword>
<comment type="catalytic activity">
    <reaction evidence="13 17">
        <text>L-isoleucine + 2-oxoglutarate = (S)-3-methyl-2-oxopentanoate + L-glutamate</text>
        <dbReference type="Rhea" id="RHEA:24801"/>
        <dbReference type="ChEBI" id="CHEBI:16810"/>
        <dbReference type="ChEBI" id="CHEBI:29985"/>
        <dbReference type="ChEBI" id="CHEBI:35146"/>
        <dbReference type="ChEBI" id="CHEBI:58045"/>
        <dbReference type="EC" id="2.6.1.42"/>
    </reaction>
</comment>
<dbReference type="RefSeq" id="WP_330198907.1">
    <property type="nucleotide sequence ID" value="NZ_JAZDRP010000004.1"/>
</dbReference>
<sequence length="305" mass="33533">MKKADYIWMDGELRRWEDCTVHVMSHALHYGSSVFEGIRAYDTPDGPAIFRLEDHIKRLYRSARMYRIEIPYDFETVCAACIEAVRENKLTSGYIRPLAFRGAGSVGVTARDTPIHLMIAAFPWGTYLGEDALKNGVDVAVSSWNRLAPNTIPPGMKAGGNYLSSMLIGYEAKDRGVAEGIGLGRDGLLSEGSGENLFLIEDGVIRTPPGAASILKGITRDTVIKLLADMGHDVQEQPLPREALYTADEIFFTGTAAEVTPVKKVDGLDVGNGDYPVTRSVQDAFFGLFSGQTKDTRGWLRHVQE</sequence>
<proteinExistence type="inferred from homology"/>
<gene>
    <name evidence="17" type="primary">ilvE</name>
    <name evidence="18" type="ORF">V0U79_07685</name>
</gene>
<evidence type="ECO:0000256" key="8">
    <source>
        <dbReference type="ARBA" id="ARBA00022605"/>
    </source>
</evidence>
<keyword evidence="19" id="KW-1185">Reference proteome</keyword>
<evidence type="ECO:0000313" key="19">
    <source>
        <dbReference type="Proteomes" id="UP001354971"/>
    </source>
</evidence>
<dbReference type="Pfam" id="PF01063">
    <property type="entry name" value="Aminotran_4"/>
    <property type="match status" value="1"/>
</dbReference>
<evidence type="ECO:0000256" key="14">
    <source>
        <dbReference type="ARBA" id="ARBA00049229"/>
    </source>
</evidence>
<evidence type="ECO:0000256" key="3">
    <source>
        <dbReference type="ARBA" id="ARBA00004824"/>
    </source>
</evidence>
<comment type="pathway">
    <text evidence="3 17">Amino-acid biosynthesis; L-isoleucine biosynthesis; L-isoleucine from 2-oxobutanoate: step 4/4.</text>
</comment>
<accession>A0ABU7LSC9</accession>
<dbReference type="NCBIfam" id="NF005146">
    <property type="entry name" value="PRK06606.1"/>
    <property type="match status" value="1"/>
</dbReference>
<dbReference type="Gene3D" id="3.20.10.10">
    <property type="entry name" value="D-amino Acid Aminotransferase, subunit A, domain 2"/>
    <property type="match status" value="1"/>
</dbReference>
<dbReference type="PANTHER" id="PTHR42743:SF11">
    <property type="entry name" value="AMINODEOXYCHORISMATE LYASE"/>
    <property type="match status" value="1"/>
</dbReference>
<dbReference type="EMBL" id="JAZDRP010000004">
    <property type="protein sequence ID" value="MEE2526244.1"/>
    <property type="molecule type" value="Genomic_DNA"/>
</dbReference>
<comment type="catalytic activity">
    <reaction evidence="12 17">
        <text>L-valine + 2-oxoglutarate = 3-methyl-2-oxobutanoate + L-glutamate</text>
        <dbReference type="Rhea" id="RHEA:24813"/>
        <dbReference type="ChEBI" id="CHEBI:11851"/>
        <dbReference type="ChEBI" id="CHEBI:16810"/>
        <dbReference type="ChEBI" id="CHEBI:29985"/>
        <dbReference type="ChEBI" id="CHEBI:57762"/>
        <dbReference type="EC" id="2.6.1.42"/>
    </reaction>
</comment>
<reference evidence="18 19" key="1">
    <citation type="submission" date="2024-01" db="EMBL/GenBank/DDBJ databases">
        <title>Hyphobacterium bacterium isolated from marine sediment.</title>
        <authorList>
            <person name="Zhao S."/>
        </authorList>
    </citation>
    <scope>NUCLEOTIDE SEQUENCE [LARGE SCALE GENOMIC DNA]</scope>
    <source>
        <strain evidence="19">HN65</strain>
    </source>
</reference>
<evidence type="ECO:0000256" key="13">
    <source>
        <dbReference type="ARBA" id="ARBA00048798"/>
    </source>
</evidence>
<evidence type="ECO:0000256" key="6">
    <source>
        <dbReference type="ARBA" id="ARBA00009320"/>
    </source>
</evidence>
<dbReference type="InterPro" id="IPR036038">
    <property type="entry name" value="Aminotransferase-like"/>
</dbReference>
<dbReference type="NCBIfam" id="TIGR01122">
    <property type="entry name" value="ilvE_I"/>
    <property type="match status" value="1"/>
</dbReference>
<dbReference type="SUPFAM" id="SSF56752">
    <property type="entry name" value="D-aminoacid aminotransferase-like PLP-dependent enzymes"/>
    <property type="match status" value="1"/>
</dbReference>
<dbReference type="GO" id="GO:0004084">
    <property type="term" value="F:branched-chain-amino-acid transaminase activity"/>
    <property type="evidence" value="ECO:0007669"/>
    <property type="project" value="UniProtKB-EC"/>
</dbReference>
<dbReference type="InterPro" id="IPR018300">
    <property type="entry name" value="Aminotrans_IV_CS"/>
</dbReference>
<keyword evidence="9 17" id="KW-0808">Transferase</keyword>
<evidence type="ECO:0000256" key="17">
    <source>
        <dbReference type="RuleBase" id="RU364094"/>
    </source>
</evidence>
<organism evidence="18 19">
    <name type="scientific">Hyphobacterium lacteum</name>
    <dbReference type="NCBI Taxonomy" id="3116575"/>
    <lineage>
        <taxon>Bacteria</taxon>
        <taxon>Pseudomonadati</taxon>
        <taxon>Pseudomonadota</taxon>
        <taxon>Alphaproteobacteria</taxon>
        <taxon>Maricaulales</taxon>
        <taxon>Maricaulaceae</taxon>
        <taxon>Hyphobacterium</taxon>
    </lineage>
</organism>
<keyword evidence="8 17" id="KW-0028">Amino-acid biosynthesis</keyword>
<keyword evidence="7 17" id="KW-0032">Aminotransferase</keyword>
<dbReference type="InterPro" id="IPR033939">
    <property type="entry name" value="BCAT_family"/>
</dbReference>
<dbReference type="InterPro" id="IPR050571">
    <property type="entry name" value="Class-IV_PLP-Dep_Aminotrnsfr"/>
</dbReference>
<comment type="similarity">
    <text evidence="6 15">Belongs to the class-IV pyridoxal-phosphate-dependent aminotransferase family.</text>
</comment>
<comment type="pathway">
    <text evidence="4 17">Amino-acid biosynthesis; L-valine biosynthesis; L-valine from pyruvate: step 4/4.</text>
</comment>
<comment type="pathway">
    <text evidence="5 17">Amino-acid biosynthesis; L-leucine biosynthesis; L-leucine from 3-methyl-2-oxobutanoate: step 4/4.</text>
</comment>
<evidence type="ECO:0000256" key="1">
    <source>
        <dbReference type="ARBA" id="ARBA00001933"/>
    </source>
</evidence>
<dbReference type="InterPro" id="IPR001544">
    <property type="entry name" value="Aminotrans_IV"/>
</dbReference>
<dbReference type="Gene3D" id="3.30.470.10">
    <property type="match status" value="1"/>
</dbReference>
<comment type="function">
    <text evidence="2 17">Acts on leucine, isoleucine and valine.</text>
</comment>
<evidence type="ECO:0000256" key="12">
    <source>
        <dbReference type="ARBA" id="ARBA00048212"/>
    </source>
</evidence>
<dbReference type="CDD" id="cd01557">
    <property type="entry name" value="BCAT_beta_family"/>
    <property type="match status" value="1"/>
</dbReference>